<sequence>KKFMGVWYQQATVSSVLRDDVTCAKYTYKTSKHGAFLVDSEMISKSGVSVVTRGVGKPKKHSHKIEVGHFHVINDNDADHSEDYNVLTTDYDSYALIYGCWELRSFLIYKSQTLEILSRER</sequence>
<protein>
    <recommendedName>
        <fullName evidence="1">Lipocalin/cytosolic fatty-acid binding domain-containing protein</fullName>
    </recommendedName>
</protein>
<gene>
    <name evidence="2" type="ORF">g.50154</name>
</gene>
<dbReference type="GO" id="GO:0000302">
    <property type="term" value="P:response to reactive oxygen species"/>
    <property type="evidence" value="ECO:0007669"/>
    <property type="project" value="TreeGrafter"/>
</dbReference>
<accession>A0A1B6KTG4</accession>
<proteinExistence type="predicted"/>
<dbReference type="Pfam" id="PF08212">
    <property type="entry name" value="Lipocalin_2"/>
    <property type="match status" value="1"/>
</dbReference>
<dbReference type="GO" id="GO:0005737">
    <property type="term" value="C:cytoplasm"/>
    <property type="evidence" value="ECO:0007669"/>
    <property type="project" value="TreeGrafter"/>
</dbReference>
<feature type="non-terminal residue" evidence="2">
    <location>
        <position position="121"/>
    </location>
</feature>
<dbReference type="PANTHER" id="PTHR10612">
    <property type="entry name" value="APOLIPOPROTEIN D"/>
    <property type="match status" value="1"/>
</dbReference>
<dbReference type="GO" id="GO:0006629">
    <property type="term" value="P:lipid metabolic process"/>
    <property type="evidence" value="ECO:0007669"/>
    <property type="project" value="TreeGrafter"/>
</dbReference>
<feature type="domain" description="Lipocalin/cytosolic fatty-acid binding" evidence="1">
    <location>
        <begin position="1"/>
        <end position="99"/>
    </location>
</feature>
<name>A0A1B6KTG4_9HEMI</name>
<feature type="non-terminal residue" evidence="2">
    <location>
        <position position="1"/>
    </location>
</feature>
<evidence type="ECO:0000313" key="2">
    <source>
        <dbReference type="EMBL" id="JAT14708.1"/>
    </source>
</evidence>
<dbReference type="PRINTS" id="PR00179">
    <property type="entry name" value="LIPOCALIN"/>
</dbReference>
<evidence type="ECO:0000259" key="1">
    <source>
        <dbReference type="Pfam" id="PF08212"/>
    </source>
</evidence>
<dbReference type="Gene3D" id="2.40.128.20">
    <property type="match status" value="1"/>
</dbReference>
<dbReference type="SUPFAM" id="SSF50814">
    <property type="entry name" value="Lipocalins"/>
    <property type="match status" value="1"/>
</dbReference>
<dbReference type="EMBL" id="GEBQ01025269">
    <property type="protein sequence ID" value="JAT14708.1"/>
    <property type="molecule type" value="Transcribed_RNA"/>
</dbReference>
<dbReference type="PANTHER" id="PTHR10612:SF34">
    <property type="entry name" value="APOLIPOPROTEIN D"/>
    <property type="match status" value="1"/>
</dbReference>
<dbReference type="InterPro" id="IPR000566">
    <property type="entry name" value="Lipocln_cytosolic_FA-bd_dom"/>
</dbReference>
<dbReference type="AlphaFoldDB" id="A0A1B6KTG4"/>
<reference evidence="2" key="1">
    <citation type="submission" date="2015-11" db="EMBL/GenBank/DDBJ databases">
        <title>De novo transcriptome assembly of four potential Pierce s Disease insect vectors from Arizona vineyards.</title>
        <authorList>
            <person name="Tassone E.E."/>
        </authorList>
    </citation>
    <scope>NUCLEOTIDE SEQUENCE</scope>
</reference>
<dbReference type="InterPro" id="IPR012674">
    <property type="entry name" value="Calycin"/>
</dbReference>
<organism evidence="2">
    <name type="scientific">Graphocephala atropunctata</name>
    <dbReference type="NCBI Taxonomy" id="36148"/>
    <lineage>
        <taxon>Eukaryota</taxon>
        <taxon>Metazoa</taxon>
        <taxon>Ecdysozoa</taxon>
        <taxon>Arthropoda</taxon>
        <taxon>Hexapoda</taxon>
        <taxon>Insecta</taxon>
        <taxon>Pterygota</taxon>
        <taxon>Neoptera</taxon>
        <taxon>Paraneoptera</taxon>
        <taxon>Hemiptera</taxon>
        <taxon>Auchenorrhyncha</taxon>
        <taxon>Membracoidea</taxon>
        <taxon>Cicadellidae</taxon>
        <taxon>Cicadellinae</taxon>
        <taxon>Cicadellini</taxon>
        <taxon>Graphocephala</taxon>
    </lineage>
</organism>